<dbReference type="InParanoid" id="A0A1X7TIR3"/>
<protein>
    <submittedName>
        <fullName evidence="2">Uncharacterized protein</fullName>
    </submittedName>
</protein>
<sequence length="208" mass="22249">MIFIGHRQSHPRSHLKRSIEEKVSLLESLVATTASDAKSTTRRLLNYYRSGAAQGSYPGQFPPQAQWQQGGGGVGGMGQQQQYMMGPGGPMQMGRVQGIAPGLPQGMGVAQGMQGMGVAQPGYPGMPYQPVNSMTGPSIDELLSNTMSGLGDAKPNQRPLTKSDFKSAPPIRGIETRPSPAPLNKTYSVSTKAAKVWEKGGRRIKRII</sequence>
<feature type="region of interest" description="Disordered" evidence="1">
    <location>
        <begin position="152"/>
        <end position="185"/>
    </location>
</feature>
<dbReference type="EnsemblMetazoa" id="Aqu2.1.14657_001">
    <property type="protein sequence ID" value="Aqu2.1.14657_001"/>
    <property type="gene ID" value="Aqu2.1.14657"/>
</dbReference>
<evidence type="ECO:0000256" key="1">
    <source>
        <dbReference type="SAM" id="MobiDB-lite"/>
    </source>
</evidence>
<reference evidence="2" key="1">
    <citation type="submission" date="2017-05" db="UniProtKB">
        <authorList>
            <consortium name="EnsemblMetazoa"/>
        </authorList>
    </citation>
    <scope>IDENTIFICATION</scope>
</reference>
<evidence type="ECO:0000313" key="2">
    <source>
        <dbReference type="EnsemblMetazoa" id="Aqu2.1.14657_001"/>
    </source>
</evidence>
<proteinExistence type="predicted"/>
<name>A0A1X7TIR3_AMPQE</name>
<organism evidence="2">
    <name type="scientific">Amphimedon queenslandica</name>
    <name type="common">Sponge</name>
    <dbReference type="NCBI Taxonomy" id="400682"/>
    <lineage>
        <taxon>Eukaryota</taxon>
        <taxon>Metazoa</taxon>
        <taxon>Porifera</taxon>
        <taxon>Demospongiae</taxon>
        <taxon>Heteroscleromorpha</taxon>
        <taxon>Haplosclerida</taxon>
        <taxon>Niphatidae</taxon>
        <taxon>Amphimedon</taxon>
    </lineage>
</organism>
<accession>A0A1X7TIR3</accession>
<dbReference type="AlphaFoldDB" id="A0A1X7TIR3"/>